<protein>
    <submittedName>
        <fullName evidence="1">Uncharacterized protein</fullName>
    </submittedName>
</protein>
<name>A0A9W9L899_9EURO</name>
<accession>A0A9W9L899</accession>
<sequence>MDSQDIFCSSCRRSRAVDEFHVNKQGKRNKTCQRHSKKRPLEVDDWENFIQVLRNWNEPNQSEILDGTYTFALDALPVNFRSLRVQENAFPRSELNTTMRDLIDIIRDEGGFRFTHLATNGAGSSYTYRCCQDVMSIKKYESTLEPEKRRDGKRMDRVPCESRLRIGPCLQSRTLSLSIHYRWHTPYEDNHVPPIVLELINERGSSKTSSEILRDIRAVPEAKNVTRHQVYYLWKKANAEIRQPDSDPFASATMLLSEDSNSQNQ</sequence>
<dbReference type="EMBL" id="JAPQKL010000002">
    <property type="protein sequence ID" value="KAJ5142546.1"/>
    <property type="molecule type" value="Genomic_DNA"/>
</dbReference>
<reference evidence="1" key="2">
    <citation type="journal article" date="2023" name="IMA Fungus">
        <title>Comparative genomic study of the Penicillium genus elucidates a diverse pangenome and 15 lateral gene transfer events.</title>
        <authorList>
            <person name="Petersen C."/>
            <person name="Sorensen T."/>
            <person name="Nielsen M.R."/>
            <person name="Sondergaard T.E."/>
            <person name="Sorensen J.L."/>
            <person name="Fitzpatrick D.A."/>
            <person name="Frisvad J.C."/>
            <person name="Nielsen K.L."/>
        </authorList>
    </citation>
    <scope>NUCLEOTIDE SEQUENCE</scope>
    <source>
        <strain evidence="1">IBT 22155</strain>
    </source>
</reference>
<dbReference type="AlphaFoldDB" id="A0A9W9L899"/>
<keyword evidence="2" id="KW-1185">Reference proteome</keyword>
<reference evidence="1" key="1">
    <citation type="submission" date="2022-11" db="EMBL/GenBank/DDBJ databases">
        <authorList>
            <person name="Petersen C."/>
        </authorList>
    </citation>
    <scope>NUCLEOTIDE SEQUENCE</scope>
    <source>
        <strain evidence="1">IBT 22155</strain>
    </source>
</reference>
<proteinExistence type="predicted"/>
<dbReference type="Proteomes" id="UP001149079">
    <property type="component" value="Unassembled WGS sequence"/>
</dbReference>
<organism evidence="1 2">
    <name type="scientific">Penicillium bovifimosum</name>
    <dbReference type="NCBI Taxonomy" id="126998"/>
    <lineage>
        <taxon>Eukaryota</taxon>
        <taxon>Fungi</taxon>
        <taxon>Dikarya</taxon>
        <taxon>Ascomycota</taxon>
        <taxon>Pezizomycotina</taxon>
        <taxon>Eurotiomycetes</taxon>
        <taxon>Eurotiomycetidae</taxon>
        <taxon>Eurotiales</taxon>
        <taxon>Aspergillaceae</taxon>
        <taxon>Penicillium</taxon>
    </lineage>
</organism>
<evidence type="ECO:0000313" key="1">
    <source>
        <dbReference type="EMBL" id="KAJ5142546.1"/>
    </source>
</evidence>
<gene>
    <name evidence="1" type="ORF">N7515_001333</name>
</gene>
<evidence type="ECO:0000313" key="2">
    <source>
        <dbReference type="Proteomes" id="UP001149079"/>
    </source>
</evidence>
<comment type="caution">
    <text evidence="1">The sequence shown here is derived from an EMBL/GenBank/DDBJ whole genome shotgun (WGS) entry which is preliminary data.</text>
</comment>
<dbReference type="RefSeq" id="XP_056524190.1">
    <property type="nucleotide sequence ID" value="XM_056662077.1"/>
</dbReference>
<dbReference type="OrthoDB" id="4364923at2759"/>
<dbReference type="GeneID" id="81401247"/>